<comment type="caution">
    <text evidence="1">The sequence shown here is derived from an EMBL/GenBank/DDBJ whole genome shotgun (WGS) entry which is preliminary data.</text>
</comment>
<dbReference type="Proteomes" id="UP000300142">
    <property type="component" value="Unassembled WGS sequence"/>
</dbReference>
<sequence length="59" mass="6495">MKPEISSILAGFNWSVTNILRHSSLTRTLSSGAKSIFAINAAATGLGWFKKLRQLRLFS</sequence>
<evidence type="ECO:0000313" key="1">
    <source>
        <dbReference type="EMBL" id="GCL40290.1"/>
    </source>
</evidence>
<dbReference type="AlphaFoldDB" id="A0A480A5F4"/>
<reference evidence="2" key="1">
    <citation type="submission" date="2019-02" db="EMBL/GenBank/DDBJ databases">
        <title>Draft genome sequence of Sphaerospermopsis reniformis NIES-1949.</title>
        <authorList>
            <person name="Yamaguchi H."/>
            <person name="Suzuki S."/>
            <person name="Kawachi M."/>
        </authorList>
    </citation>
    <scope>NUCLEOTIDE SEQUENCE [LARGE SCALE GENOMIC DNA]</scope>
    <source>
        <strain evidence="2">NIES-1949</strain>
    </source>
</reference>
<keyword evidence="2" id="KW-1185">Reference proteome</keyword>
<evidence type="ECO:0000313" key="2">
    <source>
        <dbReference type="Proteomes" id="UP000300142"/>
    </source>
</evidence>
<name>A0A480A5F4_9CYAN</name>
<dbReference type="EMBL" id="BJCE01000534">
    <property type="protein sequence ID" value="GCL40290.1"/>
    <property type="molecule type" value="Genomic_DNA"/>
</dbReference>
<proteinExistence type="predicted"/>
<accession>A0A480A5F4</accession>
<organism evidence="1 2">
    <name type="scientific">Sphaerospermopsis reniformis</name>
    <dbReference type="NCBI Taxonomy" id="531300"/>
    <lineage>
        <taxon>Bacteria</taxon>
        <taxon>Bacillati</taxon>
        <taxon>Cyanobacteriota</taxon>
        <taxon>Cyanophyceae</taxon>
        <taxon>Nostocales</taxon>
        <taxon>Aphanizomenonaceae</taxon>
        <taxon>Sphaerospermopsis</taxon>
    </lineage>
</organism>
<protein>
    <submittedName>
        <fullName evidence="1">Uncharacterized protein</fullName>
    </submittedName>
</protein>
<gene>
    <name evidence="1" type="ORF">SR1949_54260</name>
</gene>